<dbReference type="PROSITE" id="PS50194">
    <property type="entry name" value="FILAMIN_REPEAT"/>
    <property type="match status" value="1"/>
</dbReference>
<comment type="caution">
    <text evidence="4">The sequence shown here is derived from an EMBL/GenBank/DDBJ whole genome shotgun (WGS) entry which is preliminary data.</text>
</comment>
<dbReference type="GO" id="GO:0030036">
    <property type="term" value="P:actin cytoskeleton organization"/>
    <property type="evidence" value="ECO:0007669"/>
    <property type="project" value="InterPro"/>
</dbReference>
<dbReference type="Gene3D" id="2.60.40.10">
    <property type="entry name" value="Immunoglobulins"/>
    <property type="match status" value="2"/>
</dbReference>
<evidence type="ECO:0000313" key="5">
    <source>
        <dbReference type="Proteomes" id="UP000243006"/>
    </source>
</evidence>
<gene>
    <name evidence="4" type="ORF">D917_02068</name>
</gene>
<dbReference type="Proteomes" id="UP000243006">
    <property type="component" value="Unassembled WGS sequence"/>
</dbReference>
<feature type="repeat" description="Filamin" evidence="3">
    <location>
        <begin position="1"/>
        <end position="105"/>
    </location>
</feature>
<reference evidence="4 5" key="1">
    <citation type="submission" date="2015-04" db="EMBL/GenBank/DDBJ databases">
        <title>Draft genome of the roundworm Trichinella nativa.</title>
        <authorList>
            <person name="Mitreva M."/>
        </authorList>
    </citation>
    <scope>NUCLEOTIDE SEQUENCE [LARGE SCALE GENOMIC DNA]</scope>
    <source>
        <strain evidence="4 5">ISS45</strain>
    </source>
</reference>
<keyword evidence="2" id="KW-0677">Repeat</keyword>
<name>A0A1Y3EMK3_9BILA</name>
<sequence length="170" mass="18173">GELSRRGSVGETLIATPVVVSRGIAEDNSAEAEFSEKSWTFALPGTGRLTAKVVMPSKKTDIPIIRDNADGSVSVKYQPSEVGLHELQIKHDGLHVPGSPFSFHVGQVDDGYVTAYGNGLSFGIAGEPAQFTVCAREPRGAIARGVKTLTTQLHLYSIGVYVILHLAREK</sequence>
<evidence type="ECO:0000256" key="3">
    <source>
        <dbReference type="PROSITE-ProRule" id="PRU00087"/>
    </source>
</evidence>
<dbReference type="EMBL" id="LVZM01011002">
    <property type="protein sequence ID" value="OUC45017.1"/>
    <property type="molecule type" value="Genomic_DNA"/>
</dbReference>
<dbReference type="InterPro" id="IPR044801">
    <property type="entry name" value="Filamin"/>
</dbReference>
<dbReference type="InterPro" id="IPR001298">
    <property type="entry name" value="Filamin/ABP280_rpt"/>
</dbReference>
<evidence type="ECO:0000256" key="2">
    <source>
        <dbReference type="ARBA" id="ARBA00022737"/>
    </source>
</evidence>
<protein>
    <submittedName>
        <fullName evidence="4">Putative Filamin/ABP280 repeat protein</fullName>
    </submittedName>
</protein>
<dbReference type="SUPFAM" id="SSF81296">
    <property type="entry name" value="E set domains"/>
    <property type="match status" value="1"/>
</dbReference>
<organism evidence="4 5">
    <name type="scientific">Trichinella nativa</name>
    <dbReference type="NCBI Taxonomy" id="6335"/>
    <lineage>
        <taxon>Eukaryota</taxon>
        <taxon>Metazoa</taxon>
        <taxon>Ecdysozoa</taxon>
        <taxon>Nematoda</taxon>
        <taxon>Enoplea</taxon>
        <taxon>Dorylaimia</taxon>
        <taxon>Trichinellida</taxon>
        <taxon>Trichinellidae</taxon>
        <taxon>Trichinella</taxon>
    </lineage>
</organism>
<dbReference type="PANTHER" id="PTHR38537">
    <property type="entry name" value="JITTERBUG, ISOFORM N"/>
    <property type="match status" value="1"/>
</dbReference>
<dbReference type="GO" id="GO:0051015">
    <property type="term" value="F:actin filament binding"/>
    <property type="evidence" value="ECO:0007669"/>
    <property type="project" value="InterPro"/>
</dbReference>
<proteinExistence type="inferred from homology"/>
<dbReference type="SMART" id="SM00557">
    <property type="entry name" value="IG_FLMN"/>
    <property type="match status" value="1"/>
</dbReference>
<feature type="non-terminal residue" evidence="4">
    <location>
        <position position="1"/>
    </location>
</feature>
<accession>A0A1Y3EMK3</accession>
<dbReference type="InterPro" id="IPR017868">
    <property type="entry name" value="Filamin/ABP280_repeat-like"/>
</dbReference>
<evidence type="ECO:0000313" key="4">
    <source>
        <dbReference type="EMBL" id="OUC45017.1"/>
    </source>
</evidence>
<evidence type="ECO:0000256" key="1">
    <source>
        <dbReference type="ARBA" id="ARBA00009238"/>
    </source>
</evidence>
<dbReference type="InterPro" id="IPR014756">
    <property type="entry name" value="Ig_E-set"/>
</dbReference>
<comment type="similarity">
    <text evidence="1">Belongs to the filamin family.</text>
</comment>
<dbReference type="AlphaFoldDB" id="A0A1Y3EMK3"/>
<dbReference type="Pfam" id="PF00630">
    <property type="entry name" value="Filamin"/>
    <property type="match status" value="1"/>
</dbReference>
<dbReference type="InterPro" id="IPR013783">
    <property type="entry name" value="Ig-like_fold"/>
</dbReference>
<dbReference type="PANTHER" id="PTHR38537:SF8">
    <property type="entry name" value="FILAMIN-A"/>
    <property type="match status" value="1"/>
</dbReference>